<evidence type="ECO:0000313" key="2">
    <source>
        <dbReference type="Proteomes" id="UP001281656"/>
    </source>
</evidence>
<proteinExistence type="predicted"/>
<accession>A0ABU4JX24</accession>
<protein>
    <submittedName>
        <fullName evidence="1">Uncharacterized protein</fullName>
    </submittedName>
</protein>
<dbReference type="RefSeq" id="WP_261669832.1">
    <property type="nucleotide sequence ID" value="NZ_JARUJP010000026.1"/>
</dbReference>
<reference evidence="1 2" key="1">
    <citation type="submission" date="2023-04" db="EMBL/GenBank/DDBJ databases">
        <title>Clostridium tannerae sp. nov., isolated from the fecal material of an alpaca.</title>
        <authorList>
            <person name="Miller S."/>
            <person name="Hendry M."/>
            <person name="King J."/>
            <person name="Sankaranarayanan K."/>
            <person name="Lawson P.A."/>
        </authorList>
    </citation>
    <scope>NUCLEOTIDE SEQUENCE [LARGE SCALE GENOMIC DNA]</scope>
    <source>
        <strain evidence="1 2">A1-XYC3</strain>
    </source>
</reference>
<gene>
    <name evidence="1" type="ORF">P8V03_16245</name>
</gene>
<dbReference type="Proteomes" id="UP001281656">
    <property type="component" value="Unassembled WGS sequence"/>
</dbReference>
<organism evidence="1 2">
    <name type="scientific">Clostridium tanneri</name>
    <dbReference type="NCBI Taxonomy" id="3037988"/>
    <lineage>
        <taxon>Bacteria</taxon>
        <taxon>Bacillati</taxon>
        <taxon>Bacillota</taxon>
        <taxon>Clostridia</taxon>
        <taxon>Eubacteriales</taxon>
        <taxon>Clostridiaceae</taxon>
        <taxon>Clostridium</taxon>
    </lineage>
</organism>
<name>A0ABU4JX24_9CLOT</name>
<keyword evidence="2" id="KW-1185">Reference proteome</keyword>
<comment type="caution">
    <text evidence="1">The sequence shown here is derived from an EMBL/GenBank/DDBJ whole genome shotgun (WGS) entry which is preliminary data.</text>
</comment>
<dbReference type="EMBL" id="JARUJP010000026">
    <property type="protein sequence ID" value="MDW8802699.1"/>
    <property type="molecule type" value="Genomic_DNA"/>
</dbReference>
<sequence>MAKVFLVNTILDRLPMSLSGITHVVCDFTGEVCPKLNSILKRSELSLP</sequence>
<evidence type="ECO:0000313" key="1">
    <source>
        <dbReference type="EMBL" id="MDW8802699.1"/>
    </source>
</evidence>